<feature type="binding site" evidence="8">
    <location>
        <position position="98"/>
    </location>
    <ligand>
        <name>Mg(2+)</name>
        <dbReference type="ChEBI" id="CHEBI:18420"/>
    </ligand>
</feature>
<keyword evidence="5 8" id="KW-0460">Magnesium</keyword>
<dbReference type="EMBL" id="WAIE01000004">
    <property type="protein sequence ID" value="KAB1441542.1"/>
    <property type="molecule type" value="Genomic_DNA"/>
</dbReference>
<dbReference type="Gene3D" id="3.90.550.10">
    <property type="entry name" value="Spore Coat Polysaccharide Biosynthesis Protein SpsA, Chain A"/>
    <property type="match status" value="1"/>
</dbReference>
<feature type="binding site" evidence="8">
    <location>
        <begin position="11"/>
        <end position="13"/>
    </location>
    <ligand>
        <name>GTP</name>
        <dbReference type="ChEBI" id="CHEBI:37565"/>
    </ligand>
</feature>
<evidence type="ECO:0000256" key="6">
    <source>
        <dbReference type="ARBA" id="ARBA00023134"/>
    </source>
</evidence>
<dbReference type="GO" id="GO:0046872">
    <property type="term" value="F:metal ion binding"/>
    <property type="evidence" value="ECO:0007669"/>
    <property type="project" value="UniProtKB-KW"/>
</dbReference>
<comment type="domain">
    <text evidence="8">The N-terminal domain determines nucleotide recognition and specific binding, while the C-terminal domain determines the specific binding to the target protein.</text>
</comment>
<feature type="binding site" evidence="8">
    <location>
        <position position="24"/>
    </location>
    <ligand>
        <name>GTP</name>
        <dbReference type="ChEBI" id="CHEBI:37565"/>
    </ligand>
</feature>
<dbReference type="CDD" id="cd02503">
    <property type="entry name" value="MobA"/>
    <property type="match status" value="1"/>
</dbReference>
<dbReference type="HAMAP" id="MF_00316">
    <property type="entry name" value="MobA"/>
    <property type="match status" value="1"/>
</dbReference>
<evidence type="ECO:0000259" key="9">
    <source>
        <dbReference type="Pfam" id="PF12804"/>
    </source>
</evidence>
<protein>
    <recommendedName>
        <fullName evidence="8">Probable molybdenum cofactor guanylyltransferase</fullName>
        <shortName evidence="8">MoCo guanylyltransferase</shortName>
        <ecNumber evidence="8">2.7.7.77</ecNumber>
    </recommendedName>
    <alternativeName>
        <fullName evidence="8">GTP:molybdopterin guanylyltransferase</fullName>
    </alternativeName>
    <alternativeName>
        <fullName evidence="8">Mo-MPT guanylyltransferase</fullName>
    </alternativeName>
    <alternativeName>
        <fullName evidence="8">Molybdopterin guanylyltransferase</fullName>
    </alternativeName>
    <alternativeName>
        <fullName evidence="8">Molybdopterin-guanine dinucleotide synthase</fullName>
        <shortName evidence="8">MGD synthase</shortName>
    </alternativeName>
</protein>
<feature type="binding site" evidence="8">
    <location>
        <position position="98"/>
    </location>
    <ligand>
        <name>GTP</name>
        <dbReference type="ChEBI" id="CHEBI:37565"/>
    </ligand>
</feature>
<comment type="caution">
    <text evidence="10">The sequence shown here is derived from an EMBL/GenBank/DDBJ whole genome shotgun (WGS) entry which is preliminary data.</text>
</comment>
<comment type="caution">
    <text evidence="8">Lacks conserved residue(s) required for the propagation of feature annotation.</text>
</comment>
<evidence type="ECO:0000256" key="7">
    <source>
        <dbReference type="ARBA" id="ARBA00023150"/>
    </source>
</evidence>
<keyword evidence="6 8" id="KW-0342">GTP-binding</keyword>
<keyword evidence="7 8" id="KW-0501">Molybdenum cofactor biosynthesis</keyword>
<comment type="subcellular location">
    <subcellularLocation>
        <location evidence="8">Cytoplasm</location>
    </subcellularLocation>
</comment>
<dbReference type="GO" id="GO:0005737">
    <property type="term" value="C:cytoplasm"/>
    <property type="evidence" value="ECO:0007669"/>
    <property type="project" value="UniProtKB-SubCell"/>
</dbReference>
<feature type="binding site" evidence="8">
    <location>
        <position position="69"/>
    </location>
    <ligand>
        <name>GTP</name>
        <dbReference type="ChEBI" id="CHEBI:37565"/>
    </ligand>
</feature>
<dbReference type="GO" id="GO:0061603">
    <property type="term" value="F:molybdenum cofactor guanylyltransferase activity"/>
    <property type="evidence" value="ECO:0007669"/>
    <property type="project" value="UniProtKB-EC"/>
</dbReference>
<dbReference type="Pfam" id="PF12804">
    <property type="entry name" value="NTP_transf_3"/>
    <property type="match status" value="1"/>
</dbReference>
<dbReference type="InterPro" id="IPR029044">
    <property type="entry name" value="Nucleotide-diphossugar_trans"/>
</dbReference>
<dbReference type="AlphaFoldDB" id="A0A6N6N3C2"/>
<reference evidence="10 11" key="1">
    <citation type="journal article" date="2017" name="Int. J. Syst. Evol. Microbiol.">
        <title>Desulfovibrio senegalensis sp. nov., a mesophilic sulfate reducer isolated from marine sediment.</title>
        <authorList>
            <person name="Thioye A."/>
            <person name="Gam Z.B.A."/>
            <person name="Mbengue M."/>
            <person name="Cayol J.L."/>
            <person name="Joseph-Bartoli M."/>
            <person name="Toure-Kane C."/>
            <person name="Labat M."/>
        </authorList>
    </citation>
    <scope>NUCLEOTIDE SEQUENCE [LARGE SCALE GENOMIC DNA]</scope>
    <source>
        <strain evidence="10 11">DSM 101509</strain>
    </source>
</reference>
<dbReference type="Proteomes" id="UP000438699">
    <property type="component" value="Unassembled WGS sequence"/>
</dbReference>
<dbReference type="GO" id="GO:0005525">
    <property type="term" value="F:GTP binding"/>
    <property type="evidence" value="ECO:0007669"/>
    <property type="project" value="UniProtKB-UniRule"/>
</dbReference>
<keyword evidence="10" id="KW-0548">Nucleotidyltransferase</keyword>
<comment type="similarity">
    <text evidence="8">Belongs to the MobA family.</text>
</comment>
<dbReference type="OrthoDB" id="9788394at2"/>
<evidence type="ECO:0000256" key="2">
    <source>
        <dbReference type="ARBA" id="ARBA00022679"/>
    </source>
</evidence>
<organism evidence="10 11">
    <name type="scientific">Pseudodesulfovibrio senegalensis</name>
    <dbReference type="NCBI Taxonomy" id="1721087"/>
    <lineage>
        <taxon>Bacteria</taxon>
        <taxon>Pseudomonadati</taxon>
        <taxon>Thermodesulfobacteriota</taxon>
        <taxon>Desulfovibrionia</taxon>
        <taxon>Desulfovibrionales</taxon>
        <taxon>Desulfovibrionaceae</taxon>
    </lineage>
</organism>
<keyword evidence="2 8" id="KW-0808">Transferase</keyword>
<comment type="function">
    <text evidence="8">Transfers a GMP moiety from GTP to Mo-molybdopterin (Mo-MPT) cofactor (Moco or molybdenum cofactor) to form Mo-molybdopterin guanine dinucleotide (Mo-MGD) cofactor.</text>
</comment>
<proteinExistence type="inferred from homology"/>
<dbReference type="InterPro" id="IPR013482">
    <property type="entry name" value="Molybde_CF_guanTrfase"/>
</dbReference>
<evidence type="ECO:0000256" key="1">
    <source>
        <dbReference type="ARBA" id="ARBA00022490"/>
    </source>
</evidence>
<evidence type="ECO:0000256" key="4">
    <source>
        <dbReference type="ARBA" id="ARBA00022741"/>
    </source>
</evidence>
<evidence type="ECO:0000256" key="3">
    <source>
        <dbReference type="ARBA" id="ARBA00022723"/>
    </source>
</evidence>
<dbReference type="PANTHER" id="PTHR19136:SF81">
    <property type="entry name" value="MOLYBDENUM COFACTOR GUANYLYLTRANSFERASE"/>
    <property type="match status" value="1"/>
</dbReference>
<gene>
    <name evidence="8" type="primary">mobA</name>
    <name evidence="10" type="ORF">F8A88_11445</name>
</gene>
<keyword evidence="11" id="KW-1185">Reference proteome</keyword>
<dbReference type="EC" id="2.7.7.77" evidence="8"/>
<dbReference type="GO" id="GO:0006777">
    <property type="term" value="P:Mo-molybdopterin cofactor biosynthetic process"/>
    <property type="evidence" value="ECO:0007669"/>
    <property type="project" value="UniProtKB-KW"/>
</dbReference>
<dbReference type="PANTHER" id="PTHR19136">
    <property type="entry name" value="MOLYBDENUM COFACTOR GUANYLYLTRANSFERASE"/>
    <property type="match status" value="1"/>
</dbReference>
<comment type="catalytic activity">
    <reaction evidence="8">
        <text>Mo-molybdopterin + GTP + H(+) = Mo-molybdopterin guanine dinucleotide + diphosphate</text>
        <dbReference type="Rhea" id="RHEA:34243"/>
        <dbReference type="ChEBI" id="CHEBI:15378"/>
        <dbReference type="ChEBI" id="CHEBI:33019"/>
        <dbReference type="ChEBI" id="CHEBI:37565"/>
        <dbReference type="ChEBI" id="CHEBI:71302"/>
        <dbReference type="ChEBI" id="CHEBI:71310"/>
        <dbReference type="EC" id="2.7.7.77"/>
    </reaction>
</comment>
<evidence type="ECO:0000256" key="8">
    <source>
        <dbReference type="HAMAP-Rule" id="MF_00316"/>
    </source>
</evidence>
<sequence>MHNTQISAIILAGGKGSRLGNVNKAFLKVGSTRIIDRLLAVCTPMFTDIVIACRDTETFALPGVRAVADHFDIRSSLTGLHAGLEAITGDRAFVTACDAPFLHPEMVRLLVRESAPQNGIGPDITIPLKEDGYHEPLCAVYSTRCLPHIEAQLRTGNLKITDFFGQMNLKNVPADKLRAADPDLRSFMGVNTPQELEQARKR</sequence>
<evidence type="ECO:0000313" key="11">
    <source>
        <dbReference type="Proteomes" id="UP000438699"/>
    </source>
</evidence>
<feature type="domain" description="MobA-like NTP transferase" evidence="9">
    <location>
        <begin position="8"/>
        <end position="155"/>
    </location>
</feature>
<keyword evidence="1 8" id="KW-0963">Cytoplasm</keyword>
<comment type="cofactor">
    <cofactor evidence="8">
        <name>Mg(2+)</name>
        <dbReference type="ChEBI" id="CHEBI:18420"/>
    </cofactor>
</comment>
<dbReference type="SUPFAM" id="SSF53448">
    <property type="entry name" value="Nucleotide-diphospho-sugar transferases"/>
    <property type="match status" value="1"/>
</dbReference>
<name>A0A6N6N3C2_9BACT</name>
<dbReference type="RefSeq" id="WP_151151285.1">
    <property type="nucleotide sequence ID" value="NZ_WAIE01000004.1"/>
</dbReference>
<evidence type="ECO:0000313" key="10">
    <source>
        <dbReference type="EMBL" id="KAB1441542.1"/>
    </source>
</evidence>
<evidence type="ECO:0000256" key="5">
    <source>
        <dbReference type="ARBA" id="ARBA00022842"/>
    </source>
</evidence>
<accession>A0A6N6N3C2</accession>
<keyword evidence="4 8" id="KW-0547">Nucleotide-binding</keyword>
<keyword evidence="3 8" id="KW-0479">Metal-binding</keyword>
<dbReference type="InterPro" id="IPR025877">
    <property type="entry name" value="MobA-like_NTP_Trfase"/>
</dbReference>